<sequence>MSDINSESNRLKQLSGNDLKIFLKETFTKLVDEKIILRFDIDKNFNHCGFSYGKQYLANFIIETLDNKFIIINSSNSFRHDRMKTQAYDVNGVTNNAIISDKIIASILLYPDKELKNTGLITFRNKVITKDAYSPATHILVFSEFIDFLEHHKDIVEEEKIEEYKKSENTTNQIKENMGGSYYGQRGNTFEKEVVTELNDIDNFKKFRLGTNDCSYYYSLIMNKLCTDNNITYNDIISITSSNAILKLRSGGNAKTDIIIKIKTIDKEIVETISVKNTTQNRVSCHDYKSKDFIRVLKIEGTKLASYLELYQENGSHKEFIDNMPENWSVSEFEQLLNPLKNKLLEWALTGKHDNANLIIPQLQISNYLLINKSGEGKFIDFSSYIDSLYVSGIKLSYGLPLSWTYPSKQRGKRIQFKLPILV</sequence>
<dbReference type="RefSeq" id="WP_045037003.1">
    <property type="nucleotide sequence ID" value="NZ_JZSR01000015.1"/>
</dbReference>
<dbReference type="Pfam" id="PF09208">
    <property type="entry name" value="Endonuc-MspI"/>
    <property type="match status" value="1"/>
</dbReference>
<organism evidence="1 2">
    <name type="scientific">Photobacterium iliopiscarium</name>
    <dbReference type="NCBI Taxonomy" id="56192"/>
    <lineage>
        <taxon>Bacteria</taxon>
        <taxon>Pseudomonadati</taxon>
        <taxon>Pseudomonadota</taxon>
        <taxon>Gammaproteobacteria</taxon>
        <taxon>Vibrionales</taxon>
        <taxon>Vibrionaceae</taxon>
        <taxon>Photobacterium</taxon>
    </lineage>
</organism>
<dbReference type="SUPFAM" id="SSF52980">
    <property type="entry name" value="Restriction endonuclease-like"/>
    <property type="match status" value="1"/>
</dbReference>
<gene>
    <name evidence="1" type="ORF">C9J52_04305</name>
</gene>
<reference evidence="1 2" key="1">
    <citation type="submission" date="2018-03" db="EMBL/GenBank/DDBJ databases">
        <title>Whole genome sequencing of Histamine producing bacteria.</title>
        <authorList>
            <person name="Butler K."/>
        </authorList>
    </citation>
    <scope>NUCLEOTIDE SEQUENCE [LARGE SCALE GENOMIC DNA]</scope>
    <source>
        <strain evidence="1 2">ATCC 51761</strain>
    </source>
</reference>
<dbReference type="Proteomes" id="UP000241190">
    <property type="component" value="Unassembled WGS sequence"/>
</dbReference>
<keyword evidence="2" id="KW-1185">Reference proteome</keyword>
<proteinExistence type="predicted"/>
<protein>
    <submittedName>
        <fullName evidence="1">Uncharacterized protein</fullName>
    </submittedName>
</protein>
<dbReference type="InterPro" id="IPR011335">
    <property type="entry name" value="Restrct_endonuc-II-like"/>
</dbReference>
<comment type="caution">
    <text evidence="1">The sequence shown here is derived from an EMBL/GenBank/DDBJ whole genome shotgun (WGS) entry which is preliminary data.</text>
</comment>
<evidence type="ECO:0000313" key="1">
    <source>
        <dbReference type="EMBL" id="PSW98904.1"/>
    </source>
</evidence>
<dbReference type="InterPro" id="IPR015291">
    <property type="entry name" value="Restrct_endonuc_II_MspI"/>
</dbReference>
<accession>A0ABX5GVS6</accession>
<name>A0ABX5GVS6_9GAMM</name>
<dbReference type="EMBL" id="PYOP01000005">
    <property type="protein sequence ID" value="PSW98904.1"/>
    <property type="molecule type" value="Genomic_DNA"/>
</dbReference>
<evidence type="ECO:0000313" key="2">
    <source>
        <dbReference type="Proteomes" id="UP000241190"/>
    </source>
</evidence>